<keyword evidence="1" id="KW-0812">Transmembrane</keyword>
<accession>A0A0C1UAR3</accession>
<feature type="transmembrane region" description="Helical" evidence="1">
    <location>
        <begin position="6"/>
        <end position="26"/>
    </location>
</feature>
<dbReference type="CDD" id="cd01949">
    <property type="entry name" value="GGDEF"/>
    <property type="match status" value="1"/>
</dbReference>
<dbReference type="EMBL" id="AYSO01000020">
    <property type="protein sequence ID" value="KIE44660.1"/>
    <property type="molecule type" value="Genomic_DNA"/>
</dbReference>
<dbReference type="InterPro" id="IPR050469">
    <property type="entry name" value="Diguanylate_Cyclase"/>
</dbReference>
<dbReference type="Gene3D" id="3.30.70.270">
    <property type="match status" value="1"/>
</dbReference>
<organism evidence="3 4">
    <name type="scientific">Clostridium argentinense CDC 2741</name>
    <dbReference type="NCBI Taxonomy" id="1418104"/>
    <lineage>
        <taxon>Bacteria</taxon>
        <taxon>Bacillati</taxon>
        <taxon>Bacillota</taxon>
        <taxon>Clostridia</taxon>
        <taxon>Eubacteriales</taxon>
        <taxon>Clostridiaceae</taxon>
        <taxon>Clostridium</taxon>
    </lineage>
</organism>
<dbReference type="InterPro" id="IPR000160">
    <property type="entry name" value="GGDEF_dom"/>
</dbReference>
<dbReference type="Pfam" id="PF00990">
    <property type="entry name" value="GGDEF"/>
    <property type="match status" value="1"/>
</dbReference>
<dbReference type="SUPFAM" id="SSF55781">
    <property type="entry name" value="GAF domain-like"/>
    <property type="match status" value="1"/>
</dbReference>
<dbReference type="FunFam" id="3.30.70.270:FF:000001">
    <property type="entry name" value="Diguanylate cyclase domain protein"/>
    <property type="match status" value="1"/>
</dbReference>
<keyword evidence="1" id="KW-1133">Transmembrane helix</keyword>
<sequence>MISYSLIIAMFLLIYISSFIVIVRKYNKKINELKTRLFSTKENNIMRSILDSGINSNTRFTLESSALSIVNILRNNYKLDYCSILINRDKLINIASNVESQYIESIEDYCNEAIRNMNGAAKIRCSETYLNYGSANKRKIKYSYLIPLNQQSKQIGAIFIENYEDYKENQFELEFFKLVIKNIAIALQNCIYHDEITSMAMKDNLTQIYNRNYMKMHLQKQIDSNKKFTLALLDIDFFKKFNDTYGHDFGDVVLREVSQFIKKSIKEYDEIYRWGGEEFVIYFNNTESSGIYGRLNNIRYNLSRYKIGNEKSVGVSVTASFGTVDSGSGKTIDELISLADKALYHSKETGRNKVTVYEKM</sequence>
<dbReference type="Gene3D" id="3.30.450.40">
    <property type="match status" value="1"/>
</dbReference>
<evidence type="ECO:0000313" key="4">
    <source>
        <dbReference type="Proteomes" id="UP000031366"/>
    </source>
</evidence>
<dbReference type="SUPFAM" id="SSF55073">
    <property type="entry name" value="Nucleotide cyclase"/>
    <property type="match status" value="1"/>
</dbReference>
<dbReference type="InterPro" id="IPR043128">
    <property type="entry name" value="Rev_trsase/Diguanyl_cyclase"/>
</dbReference>
<dbReference type="PANTHER" id="PTHR45138:SF9">
    <property type="entry name" value="DIGUANYLATE CYCLASE DGCM-RELATED"/>
    <property type="match status" value="1"/>
</dbReference>
<dbReference type="GO" id="GO:0043709">
    <property type="term" value="P:cell adhesion involved in single-species biofilm formation"/>
    <property type="evidence" value="ECO:0007669"/>
    <property type="project" value="TreeGrafter"/>
</dbReference>
<comment type="caution">
    <text evidence="3">The sequence shown here is derived from an EMBL/GenBank/DDBJ whole genome shotgun (WGS) entry which is preliminary data.</text>
</comment>
<evidence type="ECO:0000259" key="2">
    <source>
        <dbReference type="PROSITE" id="PS50887"/>
    </source>
</evidence>
<dbReference type="AlphaFoldDB" id="A0A0C1UAR3"/>
<dbReference type="PANTHER" id="PTHR45138">
    <property type="entry name" value="REGULATORY COMPONENTS OF SENSORY TRANSDUCTION SYSTEM"/>
    <property type="match status" value="1"/>
</dbReference>
<dbReference type="RefSeq" id="WP_052268328.1">
    <property type="nucleotide sequence ID" value="NZ_AYSO01000020.1"/>
</dbReference>
<gene>
    <name evidence="3" type="ORF">U732_1009</name>
</gene>
<keyword evidence="1" id="KW-0472">Membrane</keyword>
<proteinExistence type="predicted"/>
<name>A0A0C1UAR3_9CLOT</name>
<protein>
    <submittedName>
        <fullName evidence="3">Diguanylate cyclase domain protein</fullName>
    </submittedName>
</protein>
<reference evidence="3 4" key="1">
    <citation type="journal article" date="2015" name="Infect. Genet. Evol.">
        <title>Genomic sequences of six botulinum neurotoxin-producing strains representing three clostridial species illustrate the mobility and diversity of botulinum neurotoxin genes.</title>
        <authorList>
            <person name="Smith T.J."/>
            <person name="Hill K.K."/>
            <person name="Xie G."/>
            <person name="Foley B.T."/>
            <person name="Williamson C.H."/>
            <person name="Foster J.T."/>
            <person name="Johnson S.L."/>
            <person name="Chertkov O."/>
            <person name="Teshima H."/>
            <person name="Gibbons H.S."/>
            <person name="Johnsky L.A."/>
            <person name="Karavis M.A."/>
            <person name="Smith L.A."/>
        </authorList>
    </citation>
    <scope>NUCLEOTIDE SEQUENCE [LARGE SCALE GENOMIC DNA]</scope>
    <source>
        <strain evidence="3 4">CDC 2741</strain>
    </source>
</reference>
<feature type="domain" description="GGDEF" evidence="2">
    <location>
        <begin position="226"/>
        <end position="359"/>
    </location>
</feature>
<dbReference type="InterPro" id="IPR029787">
    <property type="entry name" value="Nucleotide_cyclase"/>
</dbReference>
<dbReference type="NCBIfam" id="TIGR00254">
    <property type="entry name" value="GGDEF"/>
    <property type="match status" value="1"/>
</dbReference>
<dbReference type="GO" id="GO:0052621">
    <property type="term" value="F:diguanylate cyclase activity"/>
    <property type="evidence" value="ECO:0007669"/>
    <property type="project" value="TreeGrafter"/>
</dbReference>
<dbReference type="OrthoDB" id="9805474at2"/>
<keyword evidence="4" id="KW-1185">Reference proteome</keyword>
<dbReference type="GO" id="GO:1902201">
    <property type="term" value="P:negative regulation of bacterial-type flagellum-dependent cell motility"/>
    <property type="evidence" value="ECO:0007669"/>
    <property type="project" value="TreeGrafter"/>
</dbReference>
<dbReference type="GO" id="GO:0005886">
    <property type="term" value="C:plasma membrane"/>
    <property type="evidence" value="ECO:0007669"/>
    <property type="project" value="TreeGrafter"/>
</dbReference>
<evidence type="ECO:0000313" key="3">
    <source>
        <dbReference type="EMBL" id="KIE44660.1"/>
    </source>
</evidence>
<dbReference type="Proteomes" id="UP000031366">
    <property type="component" value="Unassembled WGS sequence"/>
</dbReference>
<dbReference type="STRING" id="29341.RSJ17_07820"/>
<dbReference type="PROSITE" id="PS50887">
    <property type="entry name" value="GGDEF"/>
    <property type="match status" value="1"/>
</dbReference>
<dbReference type="SMART" id="SM00267">
    <property type="entry name" value="GGDEF"/>
    <property type="match status" value="1"/>
</dbReference>
<evidence type="ECO:0000256" key="1">
    <source>
        <dbReference type="SAM" id="Phobius"/>
    </source>
</evidence>
<dbReference type="InterPro" id="IPR029016">
    <property type="entry name" value="GAF-like_dom_sf"/>
</dbReference>